<protein>
    <submittedName>
        <fullName evidence="2">Uncharacterized protein</fullName>
    </submittedName>
</protein>
<evidence type="ECO:0000313" key="2">
    <source>
        <dbReference type="EMBL" id="ADQ00150.1"/>
    </source>
</evidence>
<reference evidence="3" key="2">
    <citation type="submission" date="2010-02" db="EMBL/GenBank/DDBJ databases">
        <title>Complete genome sequence of Marinobacter adhaerens type strain (HP15).</title>
        <authorList>
            <person name="Gaerdes A.A.M."/>
            <person name="Kaeppel E."/>
            <person name="Shezad A."/>
            <person name="Seebah S."/>
            <person name="Teeling H."/>
            <person name="Yarza P."/>
            <person name="Gloeckner F.O."/>
            <person name="Ullrich M.S."/>
        </authorList>
    </citation>
    <scope>NUCLEOTIDE SEQUENCE [LARGE SCALE GENOMIC DNA]</scope>
    <source>
        <strain evidence="3">DSM 23420 / HP15</strain>
        <plasmid evidence="3">Plasmid pHP-187</plasmid>
    </source>
</reference>
<dbReference type="AlphaFoldDB" id="E4PSB5"/>
<keyword evidence="1" id="KW-1133">Transmembrane helix</keyword>
<keyword evidence="1" id="KW-0472">Membrane</keyword>
<organism evidence="2 3">
    <name type="scientific">Marinobacter adhaerens (strain DSM 23420 / HP15)</name>
    <dbReference type="NCBI Taxonomy" id="225937"/>
    <lineage>
        <taxon>Bacteria</taxon>
        <taxon>Pseudomonadati</taxon>
        <taxon>Pseudomonadota</taxon>
        <taxon>Gammaproteobacteria</taxon>
        <taxon>Pseudomonadales</taxon>
        <taxon>Marinobacteraceae</taxon>
        <taxon>Marinobacter</taxon>
    </lineage>
</organism>
<dbReference type="Proteomes" id="UP000007077">
    <property type="component" value="Plasmid pHP-187"/>
</dbReference>
<dbReference type="KEGG" id="mad:HP15_p187g153"/>
<name>E4PSB5_MARAH</name>
<proteinExistence type="predicted"/>
<sequence length="216" mass="24676">MCQFTFTISSYPFQPRVTNICFSHSAPTNGIKPFGKRPRILPFTAWEMMFCDIRRCRSLKTYLGISFVPICWTSNVRSVNVDHFLSFIAAASTLSTTVFLVLWILERRKNRQFRLAIETERSTASGSETAILRLSQALNFRDGGVGYALIAFRRCVDSVRDWVPELLADPNMVHDITRVDRFLQHLLKNELVNSSQRKLMDSMGTQTATARPSQSQ</sequence>
<gene>
    <name evidence="2" type="ordered locus">HP15_p187g153</name>
</gene>
<dbReference type="HOGENOM" id="CLU_1276380_0_0_6"/>
<dbReference type="EMBL" id="CP001980">
    <property type="protein sequence ID" value="ADQ00150.1"/>
    <property type="molecule type" value="Genomic_DNA"/>
</dbReference>
<feature type="transmembrane region" description="Helical" evidence="1">
    <location>
        <begin position="84"/>
        <end position="105"/>
    </location>
</feature>
<keyword evidence="1" id="KW-0812">Transmembrane</keyword>
<accession>E4PSB5</accession>
<evidence type="ECO:0000313" key="3">
    <source>
        <dbReference type="Proteomes" id="UP000007077"/>
    </source>
</evidence>
<geneLocation type="plasmid" evidence="2 3">
    <name>pHP-187</name>
</geneLocation>
<evidence type="ECO:0000256" key="1">
    <source>
        <dbReference type="SAM" id="Phobius"/>
    </source>
</evidence>
<reference evidence="2 3" key="1">
    <citation type="journal article" date="2010" name="Stand. Genomic Sci.">
        <title>Complete genome sequence of Marinobacter adhaerens type strain (HP15), a diatom-interacting marine microorganism.</title>
        <authorList>
            <person name="Gardes A."/>
            <person name="Kaeppel E."/>
            <person name="Shehzad A."/>
            <person name="Seebah S."/>
            <person name="Teeling H."/>
            <person name="Yarza P."/>
            <person name="Glockner F.O."/>
            <person name="Grossart H.P."/>
            <person name="Ullrich M.S."/>
        </authorList>
    </citation>
    <scope>NUCLEOTIDE SEQUENCE [LARGE SCALE GENOMIC DNA]</scope>
    <source>
        <strain evidence="3">DSM 23420 / HP15</strain>
        <plasmid evidence="3">Plasmid pHP-187</plasmid>
    </source>
</reference>
<keyword evidence="2" id="KW-0614">Plasmid</keyword>